<feature type="region of interest" description="Disordered" evidence="1">
    <location>
        <begin position="1"/>
        <end position="33"/>
    </location>
</feature>
<organism evidence="3 5">
    <name type="scientific">Prunus armeniaca</name>
    <name type="common">Apricot</name>
    <name type="synonym">Armeniaca vulgaris</name>
    <dbReference type="NCBI Taxonomy" id="36596"/>
    <lineage>
        <taxon>Eukaryota</taxon>
        <taxon>Viridiplantae</taxon>
        <taxon>Streptophyta</taxon>
        <taxon>Embryophyta</taxon>
        <taxon>Tracheophyta</taxon>
        <taxon>Spermatophyta</taxon>
        <taxon>Magnoliopsida</taxon>
        <taxon>eudicotyledons</taxon>
        <taxon>Gunneridae</taxon>
        <taxon>Pentapetalae</taxon>
        <taxon>rosids</taxon>
        <taxon>fabids</taxon>
        <taxon>Rosales</taxon>
        <taxon>Rosaceae</taxon>
        <taxon>Amygdaloideae</taxon>
        <taxon>Amygdaleae</taxon>
        <taxon>Prunus</taxon>
    </lineage>
</organism>
<evidence type="ECO:0000313" key="2">
    <source>
        <dbReference type="EMBL" id="CAB4285915.1"/>
    </source>
</evidence>
<gene>
    <name evidence="2" type="ORF">CURHAP_LOCUS42016</name>
    <name evidence="3" type="ORF">ORAREDHAP_LOCUS41516</name>
</gene>
<evidence type="ECO:0000313" key="4">
    <source>
        <dbReference type="Proteomes" id="UP000507222"/>
    </source>
</evidence>
<protein>
    <submittedName>
        <fullName evidence="3">Uncharacterized protein</fullName>
    </submittedName>
</protein>
<proteinExistence type="predicted"/>
<reference evidence="5" key="1">
    <citation type="journal article" date="2020" name="Genome Biol.">
        <title>Gamete binning: chromosome-level and haplotype-resolved genome assembly enabled by high-throughput single-cell sequencing of gamete genomes.</title>
        <authorList>
            <person name="Campoy J.A."/>
            <person name="Sun H."/>
            <person name="Goel M."/>
            <person name="Jiao W.-B."/>
            <person name="Folz-Donahue K."/>
            <person name="Wang N."/>
            <person name="Rubio M."/>
            <person name="Liu C."/>
            <person name="Kukat C."/>
            <person name="Ruiz D."/>
            <person name="Huettel B."/>
            <person name="Schneeberger K."/>
        </authorList>
    </citation>
    <scope>NUCLEOTIDE SEQUENCE [LARGE SCALE GENOMIC DNA]</scope>
    <source>
        <strain evidence="5">cv. Rojo Pasion</strain>
    </source>
</reference>
<dbReference type="Proteomes" id="UP000507245">
    <property type="component" value="Unassembled WGS sequence"/>
</dbReference>
<name>A0A6J5XTC1_PRUAR</name>
<reference evidence="3 4" key="2">
    <citation type="submission" date="2020-05" db="EMBL/GenBank/DDBJ databases">
        <authorList>
            <person name="Campoy J."/>
            <person name="Schneeberger K."/>
            <person name="Spophaly S."/>
        </authorList>
    </citation>
    <scope>NUCLEOTIDE SEQUENCE [LARGE SCALE GENOMIC DNA]</scope>
    <source>
        <strain evidence="3">PruArmRojPasFocal</strain>
    </source>
</reference>
<evidence type="ECO:0000313" key="5">
    <source>
        <dbReference type="Proteomes" id="UP000507245"/>
    </source>
</evidence>
<evidence type="ECO:0000256" key="1">
    <source>
        <dbReference type="SAM" id="MobiDB-lite"/>
    </source>
</evidence>
<dbReference type="EMBL" id="CAEKDK010000007">
    <property type="protein sequence ID" value="CAB4285915.1"/>
    <property type="molecule type" value="Genomic_DNA"/>
</dbReference>
<evidence type="ECO:0000313" key="3">
    <source>
        <dbReference type="EMBL" id="CAB4316351.1"/>
    </source>
</evidence>
<dbReference type="EMBL" id="CAEKKB010000007">
    <property type="protein sequence ID" value="CAB4316351.1"/>
    <property type="molecule type" value="Genomic_DNA"/>
</dbReference>
<keyword evidence="5" id="KW-1185">Reference proteome</keyword>
<feature type="compositionally biased region" description="Polar residues" evidence="1">
    <location>
        <begin position="19"/>
        <end position="33"/>
    </location>
</feature>
<dbReference type="AlphaFoldDB" id="A0A6J5XTC1"/>
<sequence length="56" mass="6263">MISRLKRRADLTSHARIVTRTSTSRPCAHTSKTSTLANLKSPYDAFELHEPTSHIA</sequence>
<dbReference type="Proteomes" id="UP000507222">
    <property type="component" value="Unassembled WGS sequence"/>
</dbReference>
<accession>A0A6J5XTC1</accession>